<comment type="caution">
    <text evidence="2">The sequence shown here is derived from an EMBL/GenBank/DDBJ whole genome shotgun (WGS) entry which is preliminary data.</text>
</comment>
<evidence type="ECO:0000256" key="1">
    <source>
        <dbReference type="SAM" id="Phobius"/>
    </source>
</evidence>
<accession>A0A498J7Y7</accession>
<reference evidence="2 3" key="1">
    <citation type="submission" date="2018-10" db="EMBL/GenBank/DDBJ databases">
        <title>A high-quality apple genome assembly.</title>
        <authorList>
            <person name="Hu J."/>
        </authorList>
    </citation>
    <scope>NUCLEOTIDE SEQUENCE [LARGE SCALE GENOMIC DNA]</scope>
    <source>
        <strain evidence="3">cv. HFTH1</strain>
        <tissue evidence="2">Young leaf</tissue>
    </source>
</reference>
<keyword evidence="1" id="KW-1133">Transmembrane helix</keyword>
<dbReference type="EMBL" id="RDQH01000334">
    <property type="protein sequence ID" value="RXH91909.1"/>
    <property type="molecule type" value="Genomic_DNA"/>
</dbReference>
<feature type="transmembrane region" description="Helical" evidence="1">
    <location>
        <begin position="43"/>
        <end position="63"/>
    </location>
</feature>
<gene>
    <name evidence="2" type="ORF">DVH24_020932</name>
</gene>
<dbReference type="Proteomes" id="UP000290289">
    <property type="component" value="Chromosome 8"/>
</dbReference>
<proteinExistence type="predicted"/>
<keyword evidence="1" id="KW-0472">Membrane</keyword>
<keyword evidence="3" id="KW-1185">Reference proteome</keyword>
<organism evidence="2 3">
    <name type="scientific">Malus domestica</name>
    <name type="common">Apple</name>
    <name type="synonym">Pyrus malus</name>
    <dbReference type="NCBI Taxonomy" id="3750"/>
    <lineage>
        <taxon>Eukaryota</taxon>
        <taxon>Viridiplantae</taxon>
        <taxon>Streptophyta</taxon>
        <taxon>Embryophyta</taxon>
        <taxon>Tracheophyta</taxon>
        <taxon>Spermatophyta</taxon>
        <taxon>Magnoliopsida</taxon>
        <taxon>eudicotyledons</taxon>
        <taxon>Gunneridae</taxon>
        <taxon>Pentapetalae</taxon>
        <taxon>rosids</taxon>
        <taxon>fabids</taxon>
        <taxon>Rosales</taxon>
        <taxon>Rosaceae</taxon>
        <taxon>Amygdaloideae</taxon>
        <taxon>Maleae</taxon>
        <taxon>Malus</taxon>
    </lineage>
</organism>
<sequence length="66" mass="8008">MAWWEATKKPVFSWQQELNWIKQSYTSWFLGEYVTEGCTFIEFPFIILVAQFFCKVFEMWIILTIG</sequence>
<name>A0A498J7Y7_MALDO</name>
<evidence type="ECO:0000313" key="3">
    <source>
        <dbReference type="Proteomes" id="UP000290289"/>
    </source>
</evidence>
<evidence type="ECO:0000313" key="2">
    <source>
        <dbReference type="EMBL" id="RXH91909.1"/>
    </source>
</evidence>
<keyword evidence="1" id="KW-0812">Transmembrane</keyword>
<protein>
    <submittedName>
        <fullName evidence="2">Uncharacterized protein</fullName>
    </submittedName>
</protein>
<dbReference type="AlphaFoldDB" id="A0A498J7Y7"/>